<dbReference type="AlphaFoldDB" id="A0A4Z0V8Q2"/>
<dbReference type="RefSeq" id="WP_135471536.1">
    <property type="nucleotide sequence ID" value="NZ_SJSA01000001.1"/>
</dbReference>
<evidence type="ECO:0000313" key="1">
    <source>
        <dbReference type="EMBL" id="TGG40527.1"/>
    </source>
</evidence>
<reference evidence="1 2" key="1">
    <citation type="submission" date="2019-02" db="EMBL/GenBank/DDBJ databases">
        <title>Isolation and identification of novel species under the genus Muribaculum.</title>
        <authorList>
            <person name="Miyake S."/>
            <person name="Ding Y."/>
            <person name="Low A."/>
            <person name="Soh M."/>
            <person name="Seedorf H."/>
        </authorList>
    </citation>
    <scope>NUCLEOTIDE SEQUENCE [LARGE SCALE GENOMIC DNA]</scope>
    <source>
        <strain evidence="1 2">TLL-A3</strain>
    </source>
</reference>
<comment type="caution">
    <text evidence="1">The sequence shown here is derived from an EMBL/GenBank/DDBJ whole genome shotgun (WGS) entry which is preliminary data.</text>
</comment>
<sequence length="160" mass="18767">MLDANKLKADILDDMRVDLSEEFDRNFERKGFFSDKWKPRAHDYSRGSLLMVSGDMRKATQGEVSGNGVRFSSAMPYTNLHNEDGKITVTAKMKRYFWAKFMQTKDESWRRMALMKVGKVITMPERRFIGDGPDTQRIIREAIDRNLQQFNTQLTDFLRQ</sequence>
<organism evidence="1 2">
    <name type="scientific">Duncaniella freteri</name>
    <dbReference type="NCBI Taxonomy" id="2530391"/>
    <lineage>
        <taxon>Bacteria</taxon>
        <taxon>Pseudomonadati</taxon>
        <taxon>Bacteroidota</taxon>
        <taxon>Bacteroidia</taxon>
        <taxon>Bacteroidales</taxon>
        <taxon>Muribaculaceae</taxon>
        <taxon>Duncaniella</taxon>
    </lineage>
</organism>
<keyword evidence="2" id="KW-1185">Reference proteome</keyword>
<evidence type="ECO:0000313" key="2">
    <source>
        <dbReference type="Proteomes" id="UP000297635"/>
    </source>
</evidence>
<accession>A0A4Z0V8Q2</accession>
<proteinExistence type="predicted"/>
<dbReference type="EMBL" id="SJSA01000001">
    <property type="protein sequence ID" value="TGG40527.1"/>
    <property type="molecule type" value="Genomic_DNA"/>
</dbReference>
<protein>
    <submittedName>
        <fullName evidence="1">Phage morphogenesis protein</fullName>
    </submittedName>
</protein>
<gene>
    <name evidence="1" type="ORF">EZ315_07500</name>
</gene>
<dbReference type="Proteomes" id="UP000297635">
    <property type="component" value="Unassembled WGS sequence"/>
</dbReference>
<name>A0A4Z0V8Q2_9BACT</name>
<dbReference type="GeneID" id="82149634"/>